<proteinExistence type="predicted"/>
<evidence type="ECO:0000313" key="3">
    <source>
        <dbReference type="EMBL" id="KAJ4429314.1"/>
    </source>
</evidence>
<accession>A0ABQ8S5K3</accession>
<protein>
    <recommendedName>
        <fullName evidence="2">Reverse transcriptase domain-containing protein</fullName>
    </recommendedName>
</protein>
<dbReference type="InterPro" id="IPR043502">
    <property type="entry name" value="DNA/RNA_pol_sf"/>
</dbReference>
<evidence type="ECO:0000256" key="1">
    <source>
        <dbReference type="SAM" id="Coils"/>
    </source>
</evidence>
<dbReference type="PROSITE" id="PS50878">
    <property type="entry name" value="RT_POL"/>
    <property type="match status" value="1"/>
</dbReference>
<sequence length="589" mass="67741">MQNNRSIKDGKNKMKEYVMCSKVQHVQVPWNIPSCTLEHMEYRFGRPQIDRLHTVNASRFTLNETACILHYCGVILQNYYLECITIFYKKENEVPTNLKWMNLIHKPNTKEQLENSINTIWRDLEEINSSCFPPFLPTNKFVPWWSTELNVLRKQTNAAKRRFKRCKNQTLKEIYKEKLNAITRNYKTELLKAKQESWKKFCTESSKDSPWKIYKACKREFERKQAPSTLILQDGVSTLNSEDTATALLNKFFPDDVPALDNEAQNTVRTQVTARGAPVNQPEPEFAHHEVEDTITHLNNHKCPRPDGIEGTIVKRIHTILPTFWKMLFNKCLRLGCFPSTWKNATIIAIPKADKSKHHLITGYRGISLLSIPGKCLEKLIMDRLNFHLESTGRIPQQQYGFTAGKSTADAIKAVTDYVHHNRQQGLKCCLLTLDIAGAFDNAWHPGLLERLWNLECPPNIFRIIQDFLRNRTASYKLGNVTISKQVTKGCPQGSVAGPTLWNIIISGLIEQLSNIPDLDIIVYADDIMIMLKGHSHSHILDTLQIALQNIEWCKTQKLEIAQDKTALMPMYIRKRQSTVPTRQSLSGV</sequence>
<comment type="caution">
    <text evidence="3">The sequence shown here is derived from an EMBL/GenBank/DDBJ whole genome shotgun (WGS) entry which is preliminary data.</text>
</comment>
<evidence type="ECO:0000313" key="4">
    <source>
        <dbReference type="Proteomes" id="UP001148838"/>
    </source>
</evidence>
<feature type="coiled-coil region" evidence="1">
    <location>
        <begin position="149"/>
        <end position="196"/>
    </location>
</feature>
<dbReference type="Pfam" id="PF00078">
    <property type="entry name" value="RVT_1"/>
    <property type="match status" value="1"/>
</dbReference>
<reference evidence="3 4" key="1">
    <citation type="journal article" date="2022" name="Allergy">
        <title>Genome assembly and annotation of Periplaneta americana reveal a comprehensive cockroach allergen profile.</title>
        <authorList>
            <person name="Wang L."/>
            <person name="Xiong Q."/>
            <person name="Saelim N."/>
            <person name="Wang L."/>
            <person name="Nong W."/>
            <person name="Wan A.T."/>
            <person name="Shi M."/>
            <person name="Liu X."/>
            <person name="Cao Q."/>
            <person name="Hui J.H.L."/>
            <person name="Sookrung N."/>
            <person name="Leung T.F."/>
            <person name="Tungtrongchitr A."/>
            <person name="Tsui S.K.W."/>
        </authorList>
    </citation>
    <scope>NUCLEOTIDE SEQUENCE [LARGE SCALE GENOMIC DNA]</scope>
    <source>
        <strain evidence="3">PWHHKU_190912</strain>
    </source>
</reference>
<organism evidence="3 4">
    <name type="scientific">Periplaneta americana</name>
    <name type="common">American cockroach</name>
    <name type="synonym">Blatta americana</name>
    <dbReference type="NCBI Taxonomy" id="6978"/>
    <lineage>
        <taxon>Eukaryota</taxon>
        <taxon>Metazoa</taxon>
        <taxon>Ecdysozoa</taxon>
        <taxon>Arthropoda</taxon>
        <taxon>Hexapoda</taxon>
        <taxon>Insecta</taxon>
        <taxon>Pterygota</taxon>
        <taxon>Neoptera</taxon>
        <taxon>Polyneoptera</taxon>
        <taxon>Dictyoptera</taxon>
        <taxon>Blattodea</taxon>
        <taxon>Blattoidea</taxon>
        <taxon>Blattidae</taxon>
        <taxon>Blattinae</taxon>
        <taxon>Periplaneta</taxon>
    </lineage>
</organism>
<evidence type="ECO:0000259" key="2">
    <source>
        <dbReference type="PROSITE" id="PS50878"/>
    </source>
</evidence>
<keyword evidence="4" id="KW-1185">Reference proteome</keyword>
<name>A0ABQ8S5K3_PERAM</name>
<dbReference type="InterPro" id="IPR000477">
    <property type="entry name" value="RT_dom"/>
</dbReference>
<dbReference type="PANTHER" id="PTHR19446">
    <property type="entry name" value="REVERSE TRANSCRIPTASES"/>
    <property type="match status" value="1"/>
</dbReference>
<dbReference type="SUPFAM" id="SSF56672">
    <property type="entry name" value="DNA/RNA polymerases"/>
    <property type="match status" value="1"/>
</dbReference>
<keyword evidence="1" id="KW-0175">Coiled coil</keyword>
<dbReference type="EMBL" id="JAJSOF020000036">
    <property type="protein sequence ID" value="KAJ4429314.1"/>
    <property type="molecule type" value="Genomic_DNA"/>
</dbReference>
<dbReference type="Proteomes" id="UP001148838">
    <property type="component" value="Unassembled WGS sequence"/>
</dbReference>
<dbReference type="CDD" id="cd01650">
    <property type="entry name" value="RT_nLTR_like"/>
    <property type="match status" value="1"/>
</dbReference>
<feature type="domain" description="Reverse transcriptase" evidence="2">
    <location>
        <begin position="331"/>
        <end position="589"/>
    </location>
</feature>
<gene>
    <name evidence="3" type="ORF">ANN_26318</name>
</gene>